<gene>
    <name evidence="1" type="ORF">B296_00041976</name>
</gene>
<proteinExistence type="predicted"/>
<dbReference type="Proteomes" id="UP000287651">
    <property type="component" value="Unassembled WGS sequence"/>
</dbReference>
<comment type="caution">
    <text evidence="1">The sequence shown here is derived from an EMBL/GenBank/DDBJ whole genome shotgun (WGS) entry which is preliminary data.</text>
</comment>
<protein>
    <submittedName>
        <fullName evidence="1">Uncharacterized protein</fullName>
    </submittedName>
</protein>
<dbReference type="EMBL" id="AMZH03024663">
    <property type="protein sequence ID" value="RRT35692.1"/>
    <property type="molecule type" value="Genomic_DNA"/>
</dbReference>
<sequence length="163" mass="18324">MKALVISIWGLCTTEGEIRLQVPMSPMGDLIIQKYDRSDWRVGLLQCLHSLKGARQVRGQGRVIENGEEATTNPEGLSYPKAKRRLERRWTRRSATVPQRRIYRLGGTSVESSIPCSHGGRALIVKGAEEVENAKATSKYQDRAEGQRLRNFIRPVSTGFSSR</sequence>
<name>A0A426X890_ENSVE</name>
<organism evidence="1 2">
    <name type="scientific">Ensete ventricosum</name>
    <name type="common">Abyssinian banana</name>
    <name type="synonym">Musa ensete</name>
    <dbReference type="NCBI Taxonomy" id="4639"/>
    <lineage>
        <taxon>Eukaryota</taxon>
        <taxon>Viridiplantae</taxon>
        <taxon>Streptophyta</taxon>
        <taxon>Embryophyta</taxon>
        <taxon>Tracheophyta</taxon>
        <taxon>Spermatophyta</taxon>
        <taxon>Magnoliopsida</taxon>
        <taxon>Liliopsida</taxon>
        <taxon>Zingiberales</taxon>
        <taxon>Musaceae</taxon>
        <taxon>Ensete</taxon>
    </lineage>
</organism>
<reference evidence="1 2" key="1">
    <citation type="journal article" date="2014" name="Agronomy (Basel)">
        <title>A Draft Genome Sequence for Ensete ventricosum, the Drought-Tolerant Tree Against Hunger.</title>
        <authorList>
            <person name="Harrison J."/>
            <person name="Moore K.A."/>
            <person name="Paszkiewicz K."/>
            <person name="Jones T."/>
            <person name="Grant M."/>
            <person name="Ambacheew D."/>
            <person name="Muzemil S."/>
            <person name="Studholme D.J."/>
        </authorList>
    </citation>
    <scope>NUCLEOTIDE SEQUENCE [LARGE SCALE GENOMIC DNA]</scope>
</reference>
<dbReference type="AlphaFoldDB" id="A0A426X890"/>
<evidence type="ECO:0000313" key="2">
    <source>
        <dbReference type="Proteomes" id="UP000287651"/>
    </source>
</evidence>
<accession>A0A426X890</accession>
<evidence type="ECO:0000313" key="1">
    <source>
        <dbReference type="EMBL" id="RRT35692.1"/>
    </source>
</evidence>